<dbReference type="AlphaFoldDB" id="A0A7T8IG18"/>
<proteinExistence type="evidence at transcript level"/>
<accession>A0A7T8IG18</accession>
<name>A0A7T8IG18_LENCU</name>
<protein>
    <submittedName>
        <fullName evidence="3">Nodule-specific cysteine-rich peptide L14</fullName>
    </submittedName>
</protein>
<dbReference type="InterPro" id="IPR009810">
    <property type="entry name" value="Nodulin_late_dom"/>
</dbReference>
<dbReference type="Pfam" id="PF07127">
    <property type="entry name" value="Nodulin_late"/>
    <property type="match status" value="1"/>
</dbReference>
<keyword evidence="1" id="KW-0732">Signal</keyword>
<evidence type="ECO:0000259" key="2">
    <source>
        <dbReference type="Pfam" id="PF07127"/>
    </source>
</evidence>
<reference evidence="3" key="1">
    <citation type="journal article" date="2020" name="Mol. Cell">
        <title>Proteome analysis reveals a significant host-specific response in Rhizobium leguminosarum bv viciae endosymbiotic cells.</title>
        <authorList>
            <person name="Duran D."/>
            <person name="Albareda M."/>
            <person name="Marina A."/>
            <person name="Garcia C."/>
            <person name="Ruiz-Argueso T."/>
            <person name="Palacios J."/>
        </authorList>
    </citation>
    <scope>NUCLEOTIDE SEQUENCE</scope>
    <source>
        <tissue evidence="3">Root nodules</tissue>
    </source>
</reference>
<dbReference type="GO" id="GO:0046872">
    <property type="term" value="F:metal ion binding"/>
    <property type="evidence" value="ECO:0007669"/>
    <property type="project" value="InterPro"/>
</dbReference>
<evidence type="ECO:0000256" key="1">
    <source>
        <dbReference type="SAM" id="SignalP"/>
    </source>
</evidence>
<feature type="chain" id="PRO_5030934474" evidence="1">
    <location>
        <begin position="27"/>
        <end position="60"/>
    </location>
</feature>
<feature type="domain" description="Late nodulin" evidence="2">
    <location>
        <begin position="1"/>
        <end position="53"/>
    </location>
</feature>
<organism evidence="3">
    <name type="scientific">Lens culinaris</name>
    <name type="common">Lentil</name>
    <name type="synonym">Cicer lens</name>
    <dbReference type="NCBI Taxonomy" id="3864"/>
    <lineage>
        <taxon>Eukaryota</taxon>
        <taxon>Viridiplantae</taxon>
        <taxon>Streptophyta</taxon>
        <taxon>Embryophyta</taxon>
        <taxon>Tracheophyta</taxon>
        <taxon>Spermatophyta</taxon>
        <taxon>Magnoliopsida</taxon>
        <taxon>eudicotyledons</taxon>
        <taxon>Gunneridae</taxon>
        <taxon>Pentapetalae</taxon>
        <taxon>rosids</taxon>
        <taxon>fabids</taxon>
        <taxon>Fabales</taxon>
        <taxon>Fabaceae</taxon>
        <taxon>Papilionoideae</taxon>
        <taxon>50 kb inversion clade</taxon>
        <taxon>NPAAA clade</taxon>
        <taxon>Hologalegina</taxon>
        <taxon>IRL clade</taxon>
        <taxon>Fabeae</taxon>
        <taxon>Lens</taxon>
    </lineage>
</organism>
<sequence length="60" mass="7310">MTQVIKFVYNMIIFLFLIIIVKNVDGFRCEEDYECPRRMCPFAYRPSCFLSFCFCKKFML</sequence>
<evidence type="ECO:0000313" key="3">
    <source>
        <dbReference type="EMBL" id="QQO74682.1"/>
    </source>
</evidence>
<feature type="signal peptide" evidence="1">
    <location>
        <begin position="1"/>
        <end position="26"/>
    </location>
</feature>
<dbReference type="EMBL" id="MT371164">
    <property type="protein sequence ID" value="QQO74682.1"/>
    <property type="molecule type" value="mRNA"/>
</dbReference>